<reference evidence="1" key="1">
    <citation type="submission" date="2014-11" db="EMBL/GenBank/DDBJ databases">
        <authorList>
            <person name="Amaro Gonzalez C."/>
        </authorList>
    </citation>
    <scope>NUCLEOTIDE SEQUENCE</scope>
</reference>
<organism evidence="1">
    <name type="scientific">Anguilla anguilla</name>
    <name type="common">European freshwater eel</name>
    <name type="synonym">Muraena anguilla</name>
    <dbReference type="NCBI Taxonomy" id="7936"/>
    <lineage>
        <taxon>Eukaryota</taxon>
        <taxon>Metazoa</taxon>
        <taxon>Chordata</taxon>
        <taxon>Craniata</taxon>
        <taxon>Vertebrata</taxon>
        <taxon>Euteleostomi</taxon>
        <taxon>Actinopterygii</taxon>
        <taxon>Neopterygii</taxon>
        <taxon>Teleostei</taxon>
        <taxon>Anguilliformes</taxon>
        <taxon>Anguillidae</taxon>
        <taxon>Anguilla</taxon>
    </lineage>
</organism>
<protein>
    <submittedName>
        <fullName evidence="1">Uncharacterized protein</fullName>
    </submittedName>
</protein>
<proteinExistence type="predicted"/>
<name>A0A0E9V7K1_ANGAN</name>
<evidence type="ECO:0000313" key="1">
    <source>
        <dbReference type="EMBL" id="JAH73218.1"/>
    </source>
</evidence>
<reference evidence="1" key="2">
    <citation type="journal article" date="2015" name="Fish Shellfish Immunol.">
        <title>Early steps in the European eel (Anguilla anguilla)-Vibrio vulnificus interaction in the gills: Role of the RtxA13 toxin.</title>
        <authorList>
            <person name="Callol A."/>
            <person name="Pajuelo D."/>
            <person name="Ebbesson L."/>
            <person name="Teles M."/>
            <person name="MacKenzie S."/>
            <person name="Amaro C."/>
        </authorList>
    </citation>
    <scope>NUCLEOTIDE SEQUENCE</scope>
</reference>
<dbReference type="EMBL" id="GBXM01035359">
    <property type="protein sequence ID" value="JAH73218.1"/>
    <property type="molecule type" value="Transcribed_RNA"/>
</dbReference>
<accession>A0A0E9V7K1</accession>
<dbReference type="AlphaFoldDB" id="A0A0E9V7K1"/>
<sequence>MVINQLAALYRKLLSTLEQGATSSTRSYKNMAIENRTPGG</sequence>